<dbReference type="InterPro" id="IPR006938">
    <property type="entry name" value="DUF624"/>
</dbReference>
<comment type="caution">
    <text evidence="2">The sequence shown here is derived from an EMBL/GenBank/DDBJ whole genome shotgun (WGS) entry which is preliminary data.</text>
</comment>
<feature type="transmembrane region" description="Helical" evidence="1">
    <location>
        <begin position="76"/>
        <end position="95"/>
    </location>
</feature>
<feature type="transmembrane region" description="Helical" evidence="1">
    <location>
        <begin position="107"/>
        <end position="131"/>
    </location>
</feature>
<keyword evidence="1" id="KW-1133">Transmembrane helix</keyword>
<accession>W4QDD6</accession>
<protein>
    <recommendedName>
        <fullName evidence="4">DUF624 domain-containing protein</fullName>
    </recommendedName>
</protein>
<evidence type="ECO:0000313" key="2">
    <source>
        <dbReference type="EMBL" id="GAE29379.1"/>
    </source>
</evidence>
<name>W4QDD6_9BACI</name>
<dbReference type="STRING" id="1236971.JCM9152_734"/>
<dbReference type="AlphaFoldDB" id="W4QDD6"/>
<organism evidence="2 3">
    <name type="scientific">Halalkalibacter hemicellulosilyticusJCM 9152</name>
    <dbReference type="NCBI Taxonomy" id="1236971"/>
    <lineage>
        <taxon>Bacteria</taxon>
        <taxon>Bacillati</taxon>
        <taxon>Bacillota</taxon>
        <taxon>Bacilli</taxon>
        <taxon>Bacillales</taxon>
        <taxon>Bacillaceae</taxon>
        <taxon>Halalkalibacter</taxon>
    </lineage>
</organism>
<feature type="transmembrane region" description="Helical" evidence="1">
    <location>
        <begin position="173"/>
        <end position="191"/>
    </location>
</feature>
<dbReference type="Pfam" id="PF04854">
    <property type="entry name" value="DUF624"/>
    <property type="match status" value="1"/>
</dbReference>
<evidence type="ECO:0000256" key="1">
    <source>
        <dbReference type="SAM" id="Phobius"/>
    </source>
</evidence>
<reference evidence="2" key="1">
    <citation type="journal article" date="2014" name="Genome Announc.">
        <title>Draft Genome Sequences of Three Alkaliphilic Bacillus Strains, Bacillus wakoensis JCM 9140T, Bacillus akibai JCM 9157T, and Bacillus hemicellulosilyticus JCM 9152T.</title>
        <authorList>
            <person name="Yuki M."/>
            <person name="Oshima K."/>
            <person name="Suda W."/>
            <person name="Oshida Y."/>
            <person name="Kitamura K."/>
            <person name="Iida T."/>
            <person name="Hattori M."/>
            <person name="Ohkuma M."/>
        </authorList>
    </citation>
    <scope>NUCLEOTIDE SEQUENCE [LARGE SCALE GENOMIC DNA]</scope>
    <source>
        <strain evidence="2">JCM 9152</strain>
    </source>
</reference>
<dbReference type="RefSeq" id="WP_035340916.1">
    <property type="nucleotide sequence ID" value="NZ_BAUU01000004.1"/>
</dbReference>
<evidence type="ECO:0000313" key="3">
    <source>
        <dbReference type="Proteomes" id="UP000018895"/>
    </source>
</evidence>
<proteinExistence type="predicted"/>
<dbReference type="OrthoDB" id="2182676at2"/>
<dbReference type="EMBL" id="BAUU01000004">
    <property type="protein sequence ID" value="GAE29379.1"/>
    <property type="molecule type" value="Genomic_DNA"/>
</dbReference>
<sequence length="209" mass="24134">MAMERIYYFAESIIRLVYVNLLAIVFSLLGFIVVGFFPAIVATFYIIKKWLTGFNDIHITKHFWKIFKKELIRSNLLGWLLTVIGVLLYINMSIAEVIGHSIVQYSYYPIVTVFSVFICLCLFVMPIYVYYRVSIFATIKNACILLVVHPLNTLFMLVATVLFVLFIRIIPGFFPVIGISGFAMIIMWFSLRTFARVDHMQKGENKGVN</sequence>
<evidence type="ECO:0008006" key="4">
    <source>
        <dbReference type="Google" id="ProtNLM"/>
    </source>
</evidence>
<keyword evidence="3" id="KW-1185">Reference proteome</keyword>
<gene>
    <name evidence="2" type="ORF">JCM9152_734</name>
</gene>
<keyword evidence="1" id="KW-0472">Membrane</keyword>
<feature type="transmembrane region" description="Helical" evidence="1">
    <location>
        <begin position="20"/>
        <end position="47"/>
    </location>
</feature>
<feature type="transmembrane region" description="Helical" evidence="1">
    <location>
        <begin position="143"/>
        <end position="167"/>
    </location>
</feature>
<dbReference type="Proteomes" id="UP000018895">
    <property type="component" value="Unassembled WGS sequence"/>
</dbReference>
<keyword evidence="1" id="KW-0812">Transmembrane</keyword>